<protein>
    <submittedName>
        <fullName evidence="1">Uncharacterized protein</fullName>
    </submittedName>
</protein>
<sequence length="175" mass="19277">MALAGKRSSPQEPGDFRRGTMSTTGRETIREPKTGHRTSPALLLLPTSPGVITGQFNLLSQPVDWLEPGLSGNNWFELELTVIKFKSTSVRLKDELGLNFVAESKDSEVISGLKQAGEEEEEANHSKSAGKDNLLSGMFKKAFLTMGQHSKEGLTRKTKPFKMQSKIHGFTNKMV</sequence>
<proteinExistence type="predicted"/>
<evidence type="ECO:0000313" key="1">
    <source>
        <dbReference type="EMBL" id="KAJ9079695.1"/>
    </source>
</evidence>
<dbReference type="EMBL" id="QTSX02001670">
    <property type="protein sequence ID" value="KAJ9079695.1"/>
    <property type="molecule type" value="Genomic_DNA"/>
</dbReference>
<evidence type="ECO:0000313" key="2">
    <source>
        <dbReference type="Proteomes" id="UP001165960"/>
    </source>
</evidence>
<keyword evidence="2" id="KW-1185">Reference proteome</keyword>
<gene>
    <name evidence="1" type="ORF">DSO57_1032810</name>
</gene>
<comment type="caution">
    <text evidence="1">The sequence shown here is derived from an EMBL/GenBank/DDBJ whole genome shotgun (WGS) entry which is preliminary data.</text>
</comment>
<organism evidence="1 2">
    <name type="scientific">Entomophthora muscae</name>
    <dbReference type="NCBI Taxonomy" id="34485"/>
    <lineage>
        <taxon>Eukaryota</taxon>
        <taxon>Fungi</taxon>
        <taxon>Fungi incertae sedis</taxon>
        <taxon>Zoopagomycota</taxon>
        <taxon>Entomophthoromycotina</taxon>
        <taxon>Entomophthoromycetes</taxon>
        <taxon>Entomophthorales</taxon>
        <taxon>Entomophthoraceae</taxon>
        <taxon>Entomophthora</taxon>
    </lineage>
</organism>
<accession>A0ACC2TYY6</accession>
<dbReference type="Proteomes" id="UP001165960">
    <property type="component" value="Unassembled WGS sequence"/>
</dbReference>
<name>A0ACC2TYY6_9FUNG</name>
<reference evidence="1" key="1">
    <citation type="submission" date="2022-04" db="EMBL/GenBank/DDBJ databases">
        <title>Genome of the entomopathogenic fungus Entomophthora muscae.</title>
        <authorList>
            <person name="Elya C."/>
            <person name="Lovett B.R."/>
            <person name="Lee E."/>
            <person name="Macias A.M."/>
            <person name="Hajek A.E."/>
            <person name="De Bivort B.L."/>
            <person name="Kasson M.T."/>
            <person name="De Fine Licht H.H."/>
            <person name="Stajich J.E."/>
        </authorList>
    </citation>
    <scope>NUCLEOTIDE SEQUENCE</scope>
    <source>
        <strain evidence="1">Berkeley</strain>
    </source>
</reference>